<dbReference type="AlphaFoldDB" id="A3BAA4"/>
<reference evidence="3" key="2">
    <citation type="submission" date="2008-12" db="EMBL/GenBank/DDBJ databases">
        <title>Improved gene annotation of the rice (Oryza sativa) genomes.</title>
        <authorList>
            <person name="Wang J."/>
            <person name="Li R."/>
            <person name="Fan W."/>
            <person name="Huang Q."/>
            <person name="Zhang J."/>
            <person name="Zhou Y."/>
            <person name="Hu Y."/>
            <person name="Zi S."/>
            <person name="Li J."/>
            <person name="Ni P."/>
            <person name="Zheng H."/>
            <person name="Zhang Y."/>
            <person name="Zhao M."/>
            <person name="Hao Q."/>
            <person name="McDermott J."/>
            <person name="Samudrala R."/>
            <person name="Kristiansen K."/>
            <person name="Wong G.K.-S."/>
        </authorList>
    </citation>
    <scope>NUCLEOTIDE SEQUENCE</scope>
</reference>
<dbReference type="InterPro" id="IPR001810">
    <property type="entry name" value="F-box_dom"/>
</dbReference>
<accession>A3BAA4</accession>
<proteinExistence type="predicted"/>
<dbReference type="PANTHER" id="PTHR32133">
    <property type="entry name" value="OS07G0120400 PROTEIN"/>
    <property type="match status" value="1"/>
</dbReference>
<feature type="region of interest" description="Disordered" evidence="1">
    <location>
        <begin position="154"/>
        <end position="195"/>
    </location>
</feature>
<gene>
    <name evidence="3" type="ORF">OsJ_20824</name>
</gene>
<dbReference type="Pfam" id="PF12937">
    <property type="entry name" value="F-box-like"/>
    <property type="match status" value="1"/>
</dbReference>
<name>A3BAA4_ORYSJ</name>
<evidence type="ECO:0000259" key="2">
    <source>
        <dbReference type="Pfam" id="PF12937"/>
    </source>
</evidence>
<sequence length="367" mass="40104">MNPPPPQQTESRPPPELRDDVLAEIFSRIPPDDPAILVRVSAVCKPWRRLLSGRIFLSRYHALHLAPPILGFFCEEKALTGPFSSFVRTTSFRPIIPDRGGGGGDGWLIPSSCWTPSPAWSARCARRSSERTSSGAPRCCAPWTAAATTTATAAPTASRWWAPTSPGEPRTPPSTRRRPYAWSDPTSIDHHPNARVQARRPSVLVGNARLYFLCDNNTSIVEFDMATMTLSVIPSPPLAGPGHEEVCGALLVTAEGGGLGFAAILKQSRTLHQWSKEEATNQWKHLKHVRDLEHLLPYTVGVHLHDPFSRMSNLLIGFADGVIVVRTHDGVFTVELGSSRPPKKVSRRSAIVAAFPYLSFCTPGTSS</sequence>
<reference evidence="3" key="1">
    <citation type="journal article" date="2005" name="PLoS Biol.">
        <title>The genomes of Oryza sativa: a history of duplications.</title>
        <authorList>
            <person name="Yu J."/>
            <person name="Wang J."/>
            <person name="Lin W."/>
            <person name="Li S."/>
            <person name="Li H."/>
            <person name="Zhou J."/>
            <person name="Ni P."/>
            <person name="Dong W."/>
            <person name="Hu S."/>
            <person name="Zeng C."/>
            <person name="Zhang J."/>
            <person name="Zhang Y."/>
            <person name="Li R."/>
            <person name="Xu Z."/>
            <person name="Li S."/>
            <person name="Li X."/>
            <person name="Zheng H."/>
            <person name="Cong L."/>
            <person name="Lin L."/>
            <person name="Yin J."/>
            <person name="Geng J."/>
            <person name="Li G."/>
            <person name="Shi J."/>
            <person name="Liu J."/>
            <person name="Lv H."/>
            <person name="Li J."/>
            <person name="Wang J."/>
            <person name="Deng Y."/>
            <person name="Ran L."/>
            <person name="Shi X."/>
            <person name="Wang X."/>
            <person name="Wu Q."/>
            <person name="Li C."/>
            <person name="Ren X."/>
            <person name="Wang J."/>
            <person name="Wang X."/>
            <person name="Li D."/>
            <person name="Liu D."/>
            <person name="Zhang X."/>
            <person name="Ji Z."/>
            <person name="Zhao W."/>
            <person name="Sun Y."/>
            <person name="Zhang Z."/>
            <person name="Bao J."/>
            <person name="Han Y."/>
            <person name="Dong L."/>
            <person name="Ji J."/>
            <person name="Chen P."/>
            <person name="Wu S."/>
            <person name="Liu J."/>
            <person name="Xiao Y."/>
            <person name="Bu D."/>
            <person name="Tan J."/>
            <person name="Yang L."/>
            <person name="Ye C."/>
            <person name="Zhang J."/>
            <person name="Xu J."/>
            <person name="Zhou Y."/>
            <person name="Yu Y."/>
            <person name="Zhang B."/>
            <person name="Zhuang S."/>
            <person name="Wei H."/>
            <person name="Liu B."/>
            <person name="Lei M."/>
            <person name="Yu H."/>
            <person name="Li Y."/>
            <person name="Xu H."/>
            <person name="Wei S."/>
            <person name="He X."/>
            <person name="Fang L."/>
            <person name="Zhang Z."/>
            <person name="Zhang Y."/>
            <person name="Huang X."/>
            <person name="Su Z."/>
            <person name="Tong W."/>
            <person name="Li J."/>
            <person name="Tong Z."/>
            <person name="Li S."/>
            <person name="Ye J."/>
            <person name="Wang L."/>
            <person name="Fang L."/>
            <person name="Lei T."/>
            <person name="Chen C."/>
            <person name="Chen H."/>
            <person name="Xu Z."/>
            <person name="Li H."/>
            <person name="Huang H."/>
            <person name="Zhang F."/>
            <person name="Xu H."/>
            <person name="Li N."/>
            <person name="Zhao C."/>
            <person name="Li S."/>
            <person name="Dong L."/>
            <person name="Huang Y."/>
            <person name="Li L."/>
            <person name="Xi Y."/>
            <person name="Qi Q."/>
            <person name="Li W."/>
            <person name="Zhang B."/>
            <person name="Hu W."/>
            <person name="Zhang Y."/>
            <person name="Tian X."/>
            <person name="Jiao Y."/>
            <person name="Liang X."/>
            <person name="Jin J."/>
            <person name="Gao L."/>
            <person name="Zheng W."/>
            <person name="Hao B."/>
            <person name="Liu S."/>
            <person name="Wang W."/>
            <person name="Yuan L."/>
            <person name="Cao M."/>
            <person name="McDermott J."/>
            <person name="Samudrala R."/>
            <person name="Wang J."/>
            <person name="Wong G.K."/>
            <person name="Yang H."/>
        </authorList>
    </citation>
    <scope>NUCLEOTIDE SEQUENCE [LARGE SCALE GENOMIC DNA]</scope>
</reference>
<dbReference type="SUPFAM" id="SSF81383">
    <property type="entry name" value="F-box domain"/>
    <property type="match status" value="1"/>
</dbReference>
<evidence type="ECO:0000313" key="3">
    <source>
        <dbReference type="EMBL" id="EAZ36493.1"/>
    </source>
</evidence>
<dbReference type="Gene3D" id="1.20.1280.50">
    <property type="match status" value="1"/>
</dbReference>
<organism evidence="3">
    <name type="scientific">Oryza sativa subsp. japonica</name>
    <name type="common">Rice</name>
    <dbReference type="NCBI Taxonomy" id="39947"/>
    <lineage>
        <taxon>Eukaryota</taxon>
        <taxon>Viridiplantae</taxon>
        <taxon>Streptophyta</taxon>
        <taxon>Embryophyta</taxon>
        <taxon>Tracheophyta</taxon>
        <taxon>Spermatophyta</taxon>
        <taxon>Magnoliopsida</taxon>
        <taxon>Liliopsida</taxon>
        <taxon>Poales</taxon>
        <taxon>Poaceae</taxon>
        <taxon>BOP clade</taxon>
        <taxon>Oryzoideae</taxon>
        <taxon>Oryzeae</taxon>
        <taxon>Oryzinae</taxon>
        <taxon>Oryza</taxon>
        <taxon>Oryza sativa</taxon>
    </lineage>
</organism>
<dbReference type="PANTHER" id="PTHR32133:SF366">
    <property type="entry name" value="OS07G0122900 PROTEIN"/>
    <property type="match status" value="1"/>
</dbReference>
<protein>
    <recommendedName>
        <fullName evidence="2">F-box domain-containing protein</fullName>
    </recommendedName>
</protein>
<evidence type="ECO:0000256" key="1">
    <source>
        <dbReference type="SAM" id="MobiDB-lite"/>
    </source>
</evidence>
<feature type="domain" description="F-box" evidence="2">
    <location>
        <begin position="19"/>
        <end position="54"/>
    </location>
</feature>
<feature type="compositionally biased region" description="Low complexity" evidence="1">
    <location>
        <begin position="154"/>
        <end position="168"/>
    </location>
</feature>
<dbReference type="InterPro" id="IPR036047">
    <property type="entry name" value="F-box-like_dom_sf"/>
</dbReference>
<dbReference type="EMBL" id="CM000143">
    <property type="protein sequence ID" value="EAZ36493.1"/>
    <property type="molecule type" value="Genomic_DNA"/>
</dbReference>
<dbReference type="Proteomes" id="UP000007752">
    <property type="component" value="Chromosome 6"/>
</dbReference>